<reference evidence="3" key="1">
    <citation type="journal article" date="2018" name="Nat. Microbiol.">
        <title>Leveraging single-cell genomics to expand the fungal tree of life.</title>
        <authorList>
            <person name="Ahrendt S.R."/>
            <person name="Quandt C.A."/>
            <person name="Ciobanu D."/>
            <person name="Clum A."/>
            <person name="Salamov A."/>
            <person name="Andreopoulos B."/>
            <person name="Cheng J.F."/>
            <person name="Woyke T."/>
            <person name="Pelin A."/>
            <person name="Henrissat B."/>
            <person name="Reynolds N.K."/>
            <person name="Benny G.L."/>
            <person name="Smith M.E."/>
            <person name="James T.Y."/>
            <person name="Grigoriev I.V."/>
        </authorList>
    </citation>
    <scope>NUCLEOTIDE SEQUENCE [LARGE SCALE GENOMIC DNA]</scope>
    <source>
        <strain evidence="3">RSA 468</strain>
    </source>
</reference>
<evidence type="ECO:0000313" key="3">
    <source>
        <dbReference type="Proteomes" id="UP000268162"/>
    </source>
</evidence>
<accession>A0A4P9ZQF3</accession>
<dbReference type="Gene3D" id="2.40.50.100">
    <property type="match status" value="1"/>
</dbReference>
<dbReference type="PANTHER" id="PTHR13651">
    <property type="entry name" value="PROTEIN ABITRAM"/>
    <property type="match status" value="1"/>
</dbReference>
<sequence length="264" mass="29688">MTTFYDQATIDEFRPLCDSWQETGTKSDLPADCVPPVEGATFLDRYFTRYYYVPHLNCRAFRSAENPSPEVASSEAPSTTTTTTIAPVHEPDFTLTQIVWQVPNQLCLVGLARDHQIFTLYREYLRNAQSSATENSETPSFVKRIDFLTTDPDPSKNGGTPRAARRKRNHTNTRDSLRSSTPLCNVVLHDSSTFIVNMGVGFGTVFELNPRLAAEPNLILQAPNYGGYLAIVKPHEKKEYACLFDCLDAEGYQRARKHHNITSS</sequence>
<dbReference type="InterPro" id="IPR011053">
    <property type="entry name" value="Single_hybrid_motif"/>
</dbReference>
<organism evidence="2 3">
    <name type="scientific">Dimargaris cristalligena</name>
    <dbReference type="NCBI Taxonomy" id="215637"/>
    <lineage>
        <taxon>Eukaryota</taxon>
        <taxon>Fungi</taxon>
        <taxon>Fungi incertae sedis</taxon>
        <taxon>Zoopagomycota</taxon>
        <taxon>Kickxellomycotina</taxon>
        <taxon>Dimargaritomycetes</taxon>
        <taxon>Dimargaritales</taxon>
        <taxon>Dimargaritaceae</taxon>
        <taxon>Dimargaris</taxon>
    </lineage>
</organism>
<evidence type="ECO:0000313" key="2">
    <source>
        <dbReference type="EMBL" id="RKP35633.1"/>
    </source>
</evidence>
<dbReference type="Proteomes" id="UP000268162">
    <property type="component" value="Unassembled WGS sequence"/>
</dbReference>
<protein>
    <recommendedName>
        <fullName evidence="4">Protein Abitram</fullName>
    </recommendedName>
</protein>
<name>A0A4P9ZQF3_9FUNG</name>
<evidence type="ECO:0000256" key="1">
    <source>
        <dbReference type="SAM" id="MobiDB-lite"/>
    </source>
</evidence>
<dbReference type="EMBL" id="ML002823">
    <property type="protein sequence ID" value="RKP35633.1"/>
    <property type="molecule type" value="Genomic_DNA"/>
</dbReference>
<feature type="region of interest" description="Disordered" evidence="1">
    <location>
        <begin position="146"/>
        <end position="178"/>
    </location>
</feature>
<proteinExistence type="predicted"/>
<gene>
    <name evidence="2" type="ORF">BJ085DRAFT_40300</name>
</gene>
<dbReference type="AlphaFoldDB" id="A0A4P9ZQF3"/>
<keyword evidence="3" id="KW-1185">Reference proteome</keyword>
<dbReference type="InterPro" id="IPR039169">
    <property type="entry name" value="Abitram"/>
</dbReference>
<evidence type="ECO:0008006" key="4">
    <source>
        <dbReference type="Google" id="ProtNLM"/>
    </source>
</evidence>
<dbReference type="SUPFAM" id="SSF51230">
    <property type="entry name" value="Single hybrid motif"/>
    <property type="match status" value="1"/>
</dbReference>
<dbReference type="GO" id="GO:0005634">
    <property type="term" value="C:nucleus"/>
    <property type="evidence" value="ECO:0007669"/>
    <property type="project" value="TreeGrafter"/>
</dbReference>
<dbReference type="STRING" id="215637.A0A4P9ZQF3"/>
<dbReference type="PANTHER" id="PTHR13651:SF0">
    <property type="entry name" value="PROTEIN ABITRAM"/>
    <property type="match status" value="1"/>
</dbReference>